<comment type="caution">
    <text evidence="1">The sequence shown here is derived from an EMBL/GenBank/DDBJ whole genome shotgun (WGS) entry which is preliminary data.</text>
</comment>
<organism evidence="1 2">
    <name type="scientific">Paenibacillus silvae</name>
    <dbReference type="NCBI Taxonomy" id="1325358"/>
    <lineage>
        <taxon>Bacteria</taxon>
        <taxon>Bacillati</taxon>
        <taxon>Bacillota</taxon>
        <taxon>Bacilli</taxon>
        <taxon>Bacillales</taxon>
        <taxon>Paenibacillaceae</taxon>
        <taxon>Paenibacillus</taxon>
    </lineage>
</organism>
<dbReference type="EMBL" id="QKWW01000056">
    <property type="protein sequence ID" value="PZT54006.1"/>
    <property type="molecule type" value="Genomic_DNA"/>
</dbReference>
<evidence type="ECO:0000313" key="1">
    <source>
        <dbReference type="EMBL" id="PZT54006.1"/>
    </source>
</evidence>
<reference evidence="1 2" key="1">
    <citation type="submission" date="2018-06" db="EMBL/GenBank/DDBJ databases">
        <title>Isolation of heavy metals resistant Paenibacillus silvae NC2 from Gold-Copper mine in ZiJin, China.</title>
        <authorList>
            <person name="Xu J."/>
            <person name="Mazhar H.S."/>
            <person name="Rensing C."/>
        </authorList>
    </citation>
    <scope>NUCLEOTIDE SEQUENCE [LARGE SCALE GENOMIC DNA]</scope>
    <source>
        <strain evidence="1 2">NC2</strain>
    </source>
</reference>
<evidence type="ECO:0000313" key="2">
    <source>
        <dbReference type="Proteomes" id="UP000249204"/>
    </source>
</evidence>
<accession>A0A2W6P7A2</accession>
<proteinExistence type="predicted"/>
<sequence>MKLHTLYSDYIRIRFSLPLEPAHRNMMMAFGQYEDDSAALFFADHPDETFSGWISELRPKDPYYGSKPDWKPVLAEKYEQLNVYDEMILYYLLFTINSTLSVNVYNTYSAMNDFMKNYSFLQLSHLHDISRLDDGEKQQLRDFFFFFYLYAHPVNDETLHACSFHAQHLIHTKTGIHLKDYFAAYYDHYSSHRDKYGEQIVISAKEIHACKHLTLELLQVLEGRSNRLSMPLEKGLEPAIHLINDVDNMLKLYADDPAALFQIMRDLLAGSTMHTTIETNDNGEPNNSLINALQEDSLQKPVSYRDHCFTLLLQNYVSYVLFFDFEEIRSVVHAFQDTPEECSFILSKMFTDTIFLQRMMKQQQIDLAQYPEVTRFFNEDAKQWYL</sequence>
<dbReference type="AlphaFoldDB" id="A0A2W6P7A2"/>
<protein>
    <submittedName>
        <fullName evidence="1">Uncharacterized protein</fullName>
    </submittedName>
</protein>
<dbReference type="Proteomes" id="UP000249204">
    <property type="component" value="Unassembled WGS sequence"/>
</dbReference>
<gene>
    <name evidence="1" type="ORF">DN757_19235</name>
</gene>
<name>A0A2W6P7A2_9BACL</name>